<organism evidence="2 3">
    <name type="scientific">Candidatus Magasanikbacteria bacterium CG_4_9_14_0_2_um_filter_42_11</name>
    <dbReference type="NCBI Taxonomy" id="1974643"/>
    <lineage>
        <taxon>Bacteria</taxon>
        <taxon>Candidatus Magasanikiibacteriota</taxon>
    </lineage>
</organism>
<evidence type="ECO:0000313" key="3">
    <source>
        <dbReference type="Proteomes" id="UP000231456"/>
    </source>
</evidence>
<name>A0A2M8F8S7_9BACT</name>
<sequence>MREFVFTKYAKKRFVQLEQRVQDRIIEKLRILKTVENLPLKKLHDMDPATHRLRIGPYRLILKPESEQTVIVLDIGHRKDIYKSH</sequence>
<gene>
    <name evidence="2" type="ORF">CO030_04490</name>
</gene>
<dbReference type="InterPro" id="IPR035093">
    <property type="entry name" value="RelE/ParE_toxin_dom_sf"/>
</dbReference>
<keyword evidence="1" id="KW-1277">Toxin-antitoxin system</keyword>
<reference evidence="3" key="1">
    <citation type="submission" date="2017-09" db="EMBL/GenBank/DDBJ databases">
        <title>Depth-based differentiation of microbial function through sediment-hosted aquifers and enrichment of novel symbionts in the deep terrestrial subsurface.</title>
        <authorList>
            <person name="Probst A.J."/>
            <person name="Ladd B."/>
            <person name="Jarett J.K."/>
            <person name="Geller-Mcgrath D.E."/>
            <person name="Sieber C.M.K."/>
            <person name="Emerson J.B."/>
            <person name="Anantharaman K."/>
            <person name="Thomas B.C."/>
            <person name="Malmstrom R."/>
            <person name="Stieglmeier M."/>
            <person name="Klingl A."/>
            <person name="Woyke T."/>
            <person name="Ryan C.M."/>
            <person name="Banfield J.F."/>
        </authorList>
    </citation>
    <scope>NUCLEOTIDE SEQUENCE [LARGE SCALE GENOMIC DNA]</scope>
</reference>
<dbReference type="Proteomes" id="UP000231456">
    <property type="component" value="Unassembled WGS sequence"/>
</dbReference>
<evidence type="ECO:0000313" key="2">
    <source>
        <dbReference type="EMBL" id="PJC52121.1"/>
    </source>
</evidence>
<comment type="caution">
    <text evidence="2">The sequence shown here is derived from an EMBL/GenBank/DDBJ whole genome shotgun (WGS) entry which is preliminary data.</text>
</comment>
<dbReference type="SUPFAM" id="SSF143011">
    <property type="entry name" value="RelE-like"/>
    <property type="match status" value="1"/>
</dbReference>
<evidence type="ECO:0000256" key="1">
    <source>
        <dbReference type="ARBA" id="ARBA00022649"/>
    </source>
</evidence>
<accession>A0A2M8F8S7</accession>
<dbReference type="AlphaFoldDB" id="A0A2M8F8S7"/>
<proteinExistence type="predicted"/>
<dbReference type="Gene3D" id="3.30.2310.20">
    <property type="entry name" value="RelE-like"/>
    <property type="match status" value="1"/>
</dbReference>
<protein>
    <submittedName>
        <fullName evidence="2">Type II toxin-antitoxin system RelE/ParE family toxin</fullName>
    </submittedName>
</protein>
<dbReference type="Pfam" id="PF05016">
    <property type="entry name" value="ParE_toxin"/>
    <property type="match status" value="1"/>
</dbReference>
<dbReference type="InterPro" id="IPR007712">
    <property type="entry name" value="RelE/ParE_toxin"/>
</dbReference>
<dbReference type="EMBL" id="PFRH01000140">
    <property type="protein sequence ID" value="PJC52121.1"/>
    <property type="molecule type" value="Genomic_DNA"/>
</dbReference>